<evidence type="ECO:0000256" key="1">
    <source>
        <dbReference type="SAM" id="Phobius"/>
    </source>
</evidence>
<name>A0A2T4APN1_TRIHA</name>
<dbReference type="GeneID" id="36622671"/>
<protein>
    <submittedName>
        <fullName evidence="2">Uncharacterized protein</fullName>
    </submittedName>
</protein>
<gene>
    <name evidence="2" type="ORF">M431DRAFT_293379</name>
</gene>
<keyword evidence="1" id="KW-0472">Membrane</keyword>
<evidence type="ECO:0000313" key="3">
    <source>
        <dbReference type="Proteomes" id="UP000241690"/>
    </source>
</evidence>
<dbReference type="Proteomes" id="UP000241690">
    <property type="component" value="Unassembled WGS sequence"/>
</dbReference>
<dbReference type="AlphaFoldDB" id="A0A2T4APN1"/>
<dbReference type="RefSeq" id="XP_024778704.1">
    <property type="nucleotide sequence ID" value="XM_024914106.1"/>
</dbReference>
<dbReference type="EMBL" id="KZ679676">
    <property type="protein sequence ID" value="PTB59027.1"/>
    <property type="molecule type" value="Genomic_DNA"/>
</dbReference>
<reference evidence="2 3" key="1">
    <citation type="submission" date="2016-07" db="EMBL/GenBank/DDBJ databases">
        <title>Multiple horizontal gene transfer events from other fungi enriched the ability of initially mycotrophic Trichoderma (Ascomycota) to feed on dead plant biomass.</title>
        <authorList>
            <consortium name="DOE Joint Genome Institute"/>
            <person name="Aerts A."/>
            <person name="Atanasova L."/>
            <person name="Chenthamara K."/>
            <person name="Zhang J."/>
            <person name="Grujic M."/>
            <person name="Henrissat B."/>
            <person name="Kuo A."/>
            <person name="Salamov A."/>
            <person name="Lipzen A."/>
            <person name="Labutti K."/>
            <person name="Barry K."/>
            <person name="Miao Y."/>
            <person name="Rahimi M.J."/>
            <person name="Shen Q."/>
            <person name="Grigoriev I.V."/>
            <person name="Kubicek C.P."/>
            <person name="Druzhinina I.S."/>
        </authorList>
    </citation>
    <scope>NUCLEOTIDE SEQUENCE [LARGE SCALE GENOMIC DNA]</scope>
    <source>
        <strain evidence="2 3">CBS 226.95</strain>
    </source>
</reference>
<keyword evidence="3" id="KW-1185">Reference proteome</keyword>
<proteinExistence type="predicted"/>
<accession>A0A2T4APN1</accession>
<feature type="transmembrane region" description="Helical" evidence="1">
    <location>
        <begin position="115"/>
        <end position="135"/>
    </location>
</feature>
<keyword evidence="1" id="KW-0812">Transmembrane</keyword>
<keyword evidence="1" id="KW-1133">Transmembrane helix</keyword>
<evidence type="ECO:0000313" key="2">
    <source>
        <dbReference type="EMBL" id="PTB59027.1"/>
    </source>
</evidence>
<organism evidence="2 3">
    <name type="scientific">Trichoderma harzianum CBS 226.95</name>
    <dbReference type="NCBI Taxonomy" id="983964"/>
    <lineage>
        <taxon>Eukaryota</taxon>
        <taxon>Fungi</taxon>
        <taxon>Dikarya</taxon>
        <taxon>Ascomycota</taxon>
        <taxon>Pezizomycotina</taxon>
        <taxon>Sordariomycetes</taxon>
        <taxon>Hypocreomycetidae</taxon>
        <taxon>Hypocreales</taxon>
        <taxon>Hypocreaceae</taxon>
        <taxon>Trichoderma</taxon>
    </lineage>
</organism>
<sequence length="140" mass="16058">MKPQLRCRFKQMAGYKRGLCTFPATRLANVLVIVIKANCQGRRVSKISSFTEQSHGFLVLSSRISFLSRPLLPSLTFRPSQGKYMLVRLGAGQVLPHVNDPTAFRQFSQLRLTRLIIFSSFSFYFVFVLFIELHFSQFCA</sequence>